<name>A0A167NE08_9GAMM</name>
<evidence type="ECO:0000256" key="2">
    <source>
        <dbReference type="SAM" id="Phobius"/>
    </source>
</evidence>
<evidence type="ECO:0000313" key="3">
    <source>
        <dbReference type="EMBL" id="KZN68069.1"/>
    </source>
</evidence>
<organism evidence="3 4">
    <name type="scientific">Pseudoalteromonas luteoviolacea S4060-1</name>
    <dbReference type="NCBI Taxonomy" id="1365257"/>
    <lineage>
        <taxon>Bacteria</taxon>
        <taxon>Pseudomonadati</taxon>
        <taxon>Pseudomonadota</taxon>
        <taxon>Gammaproteobacteria</taxon>
        <taxon>Alteromonadales</taxon>
        <taxon>Pseudoalteromonadaceae</taxon>
        <taxon>Pseudoalteromonas</taxon>
    </lineage>
</organism>
<keyword evidence="2" id="KW-1133">Transmembrane helix</keyword>
<evidence type="ECO:0000313" key="4">
    <source>
        <dbReference type="Proteomes" id="UP000076661"/>
    </source>
</evidence>
<sequence length="220" mass="24979">MSEQDKSSTDISEHSDTQESQSSHSHSESLIDRYPSYNSGHTPPPINYDVERQPQDIVMVLVGKWAMPTTVILVLITCLSGYYLNVEAFTPVVGMIAPVVMALIMVIKEASLGQEQDESYLDRERERSERRRQLEIEKELKLAQLAYEERRFQQEMAEKIRQFDKGAEATQDFVALAKDMNSQLAELMKKETELVVGDTRIKLADGNTQVAQHDDNTAVK</sequence>
<feature type="transmembrane region" description="Helical" evidence="2">
    <location>
        <begin position="88"/>
        <end position="107"/>
    </location>
</feature>
<dbReference type="Proteomes" id="UP000076661">
    <property type="component" value="Unassembled WGS sequence"/>
</dbReference>
<feature type="transmembrane region" description="Helical" evidence="2">
    <location>
        <begin position="57"/>
        <end position="82"/>
    </location>
</feature>
<feature type="region of interest" description="Disordered" evidence="1">
    <location>
        <begin position="1"/>
        <end position="49"/>
    </location>
</feature>
<proteinExistence type="predicted"/>
<dbReference type="EMBL" id="AUXX01000010">
    <property type="protein sequence ID" value="KZN68069.1"/>
    <property type="molecule type" value="Genomic_DNA"/>
</dbReference>
<feature type="compositionally biased region" description="Basic and acidic residues" evidence="1">
    <location>
        <begin position="1"/>
        <end position="17"/>
    </location>
</feature>
<accession>A0A167NE08</accession>
<dbReference type="AlphaFoldDB" id="A0A167NE08"/>
<evidence type="ECO:0000256" key="1">
    <source>
        <dbReference type="SAM" id="MobiDB-lite"/>
    </source>
</evidence>
<dbReference type="RefSeq" id="WP_063380593.1">
    <property type="nucleotide sequence ID" value="NZ_AUXX01000010.1"/>
</dbReference>
<protein>
    <submittedName>
        <fullName evidence="3">Uncharacterized protein</fullName>
    </submittedName>
</protein>
<dbReference type="PATRIC" id="fig|1365257.3.peg.1556"/>
<keyword evidence="2" id="KW-0812">Transmembrane</keyword>
<reference evidence="3 4" key="1">
    <citation type="submission" date="2013-07" db="EMBL/GenBank/DDBJ databases">
        <title>Comparative Genomic and Metabolomic Analysis of Twelve Strains of Pseudoalteromonas luteoviolacea.</title>
        <authorList>
            <person name="Vynne N.G."/>
            <person name="Mansson M."/>
            <person name="Gram L."/>
        </authorList>
    </citation>
    <scope>NUCLEOTIDE SEQUENCE [LARGE SCALE GENOMIC DNA]</scope>
    <source>
        <strain evidence="3 4">S4060-1</strain>
    </source>
</reference>
<keyword evidence="2" id="KW-0472">Membrane</keyword>
<comment type="caution">
    <text evidence="3">The sequence shown here is derived from an EMBL/GenBank/DDBJ whole genome shotgun (WGS) entry which is preliminary data.</text>
</comment>
<gene>
    <name evidence="3" type="ORF">N478_15715</name>
</gene>